<feature type="domain" description="Outer membrane protein beta-barrel" evidence="1">
    <location>
        <begin position="773"/>
        <end position="919"/>
    </location>
</feature>
<evidence type="ECO:0000259" key="1">
    <source>
        <dbReference type="Pfam" id="PF14905"/>
    </source>
</evidence>
<dbReference type="AlphaFoldDB" id="D7VRW1"/>
<dbReference type="HOGENOM" id="CLU_012729_0_1_10"/>
<feature type="domain" description="Outer membrane protein beta-barrel" evidence="1">
    <location>
        <begin position="456"/>
        <end position="761"/>
    </location>
</feature>
<dbReference type="EMBL" id="ACHA02000012">
    <property type="protein sequence ID" value="EFK56512.1"/>
    <property type="molecule type" value="Genomic_DNA"/>
</dbReference>
<name>D7VRW1_SPHSI</name>
<dbReference type="STRING" id="525373.HMPREF0766_13715"/>
<gene>
    <name evidence="2" type="ORF">HMPREF0766_13715</name>
</gene>
<accession>D7VRW1</accession>
<comment type="caution">
    <text evidence="2">The sequence shown here is derived from an EMBL/GenBank/DDBJ whole genome shotgun (WGS) entry which is preliminary data.</text>
</comment>
<dbReference type="eggNOG" id="COG1629">
    <property type="taxonomic scope" value="Bacteria"/>
</dbReference>
<dbReference type="OrthoDB" id="1086219at2"/>
<evidence type="ECO:0000313" key="2">
    <source>
        <dbReference type="EMBL" id="EFK56512.1"/>
    </source>
</evidence>
<proteinExistence type="predicted"/>
<dbReference type="SUPFAM" id="SSF56935">
    <property type="entry name" value="Porins"/>
    <property type="match status" value="1"/>
</dbReference>
<keyword evidence="3" id="KW-1185">Reference proteome</keyword>
<dbReference type="InterPro" id="IPR041700">
    <property type="entry name" value="OMP_b-brl_3"/>
</dbReference>
<organism evidence="2 3">
    <name type="scientific">Sphingobacterium spiritivorum ATCC 33861</name>
    <dbReference type="NCBI Taxonomy" id="525373"/>
    <lineage>
        <taxon>Bacteria</taxon>
        <taxon>Pseudomonadati</taxon>
        <taxon>Bacteroidota</taxon>
        <taxon>Sphingobacteriia</taxon>
        <taxon>Sphingobacteriales</taxon>
        <taxon>Sphingobacteriaceae</taxon>
        <taxon>Sphingobacterium</taxon>
    </lineage>
</organism>
<dbReference type="Pfam" id="PF14905">
    <property type="entry name" value="OMP_b-brl_3"/>
    <property type="match status" value="2"/>
</dbReference>
<reference evidence="2" key="1">
    <citation type="submission" date="2010-07" db="EMBL/GenBank/DDBJ databases">
        <authorList>
            <person name="Muzny D."/>
            <person name="Qin X."/>
            <person name="Buhay C."/>
            <person name="Dugan-Rocha S."/>
            <person name="Ding Y."/>
            <person name="Chen G."/>
            <person name="Hawes A."/>
            <person name="Holder M."/>
            <person name="Jhangiani S."/>
            <person name="Johnson A."/>
            <person name="Khan Z."/>
            <person name="Li Z."/>
            <person name="Liu W."/>
            <person name="Liu X."/>
            <person name="Perez L."/>
            <person name="Shen H."/>
            <person name="Wang Q."/>
            <person name="Watt J."/>
            <person name="Xi L."/>
            <person name="Xin Y."/>
            <person name="Zhou J."/>
            <person name="Deng J."/>
            <person name="Jiang H."/>
            <person name="Liu Y."/>
            <person name="Qu J."/>
            <person name="Song X.-Z."/>
            <person name="Zhang L."/>
            <person name="Villasana D."/>
            <person name="Johnson A."/>
            <person name="Liu J."/>
            <person name="Liyanage D."/>
            <person name="Lorensuhewa L."/>
            <person name="Robinson T."/>
            <person name="Song A."/>
            <person name="Song B.-B."/>
            <person name="Dinh H."/>
            <person name="Thornton R."/>
            <person name="Coyle M."/>
            <person name="Francisco L."/>
            <person name="Jackson L."/>
            <person name="Javaid M."/>
            <person name="Korchina V."/>
            <person name="Kovar C."/>
            <person name="Mata R."/>
            <person name="Mathew T."/>
            <person name="Ngo R."/>
            <person name="Nguyen L."/>
            <person name="Nguyen N."/>
            <person name="Okwuonu G."/>
            <person name="Ongeri F."/>
            <person name="Pham C."/>
            <person name="Simmons D."/>
            <person name="Wilczek-Boney K."/>
            <person name="Hale W."/>
            <person name="Jakkamsetti A."/>
            <person name="Pham P."/>
            <person name="Ruth R."/>
            <person name="San Lucas F."/>
            <person name="Warren J."/>
            <person name="Zhang J."/>
            <person name="Zhao Z."/>
            <person name="Zhou C."/>
            <person name="Zhu D."/>
            <person name="Lee S."/>
            <person name="Bess C."/>
            <person name="Blankenburg K."/>
            <person name="Forbes L."/>
            <person name="Fu Q."/>
            <person name="Gubbala S."/>
            <person name="Hirani K."/>
            <person name="Jayaseelan J.C."/>
            <person name="Lara F."/>
            <person name="Munidasa M."/>
            <person name="Palculict T."/>
            <person name="Patil S."/>
            <person name="Pu L.-L."/>
            <person name="Saada N."/>
            <person name="Tang L."/>
            <person name="Weissenberger G."/>
            <person name="Zhu Y."/>
            <person name="Hemphill L."/>
            <person name="Shang Y."/>
            <person name="Youmans B."/>
            <person name="Ayvaz T."/>
            <person name="Ross M."/>
            <person name="Santibanez J."/>
            <person name="Aqrawi P."/>
            <person name="Gross S."/>
            <person name="Joshi V."/>
            <person name="Fowler G."/>
            <person name="Nazareth L."/>
            <person name="Reid J."/>
            <person name="Worley K."/>
            <person name="Petrosino J."/>
            <person name="Highlander S."/>
            <person name="Gibbs R."/>
        </authorList>
    </citation>
    <scope>NUCLEOTIDE SEQUENCE [LARGE SCALE GENOMIC DNA]</scope>
    <source>
        <strain evidence="2">ATCC 33861</strain>
    </source>
</reference>
<dbReference type="RefSeq" id="WP_002995086.1">
    <property type="nucleotide sequence ID" value="NZ_GL379770.1"/>
</dbReference>
<protein>
    <recommendedName>
        <fullName evidence="1">Outer membrane protein beta-barrel domain-containing protein</fullName>
    </recommendedName>
</protein>
<dbReference type="GeneID" id="95431074"/>
<dbReference type="SUPFAM" id="SSF49478">
    <property type="entry name" value="Cna protein B-type domain"/>
    <property type="match status" value="1"/>
</dbReference>
<dbReference type="Pfam" id="PF13620">
    <property type="entry name" value="CarboxypepD_reg"/>
    <property type="match status" value="1"/>
</dbReference>
<evidence type="ECO:0000313" key="3">
    <source>
        <dbReference type="Proteomes" id="UP000006258"/>
    </source>
</evidence>
<sequence length="932" mass="104384">MKKFLFLFCFTVSCLTHLYAQLNPKITGEVIDIKDKAILEKASVVLLRSRDSVMQSFARTGENGKFSITSKDTGEYLLIINYPQYADFVKKVHIQDRPIDIGPVNMSKTAILLEEAQVTGRIPVVIKGDTIEYDAASFKVEEGSKVEELLKVLPGITMNPDGSITAQGKTVKKVLLDGEEFFGDDPTLITKNIRSDMVSKVQVYEKKSEMATRTGVDDGERTQTIDIRLKEESKKGMFGELKGGAGLEKYYSGSLAVNKFKGTQKTGVFGVTGNEGTVGLGYYSNQKFGVGGSGESSFEGGGIVIRTGGGDEGFNGEYAGGGIPKAINSGITFSDKTSNNKHKINSNYKYSRLQVDNTNTTFSRDELPGFSKIENNKDKTSNLNNGHQAGLRYDLELDSSSNITFNLEYRLNKTENTSFSEGLEQTLDYEPINRTEGRSFNTNTNENADLSAYYTKKFKKPKRALTLRIAGNVTNQKAQNQYFSSVEYVNLDSLDVIDQFKRNTVNNDQLTSSFNYSEPLSKSVTANVGYEYAWFQSKTLDQSFNKDPLTEDYTDLDESVLNDLTYRNYRNTGNLGFNYIADKLTINFNNRLTSSANVRDDYGDKSKLDVTQLSYNPNVNVNYKLSKSKSLRLNYSGNTLQPSLSQIKPLRQNTDQRTEFLPNDNLEGGYRNNLSASFNSYRQLKQQSLFVNAGIGNVVDNITSFVTVNPTTGQRTLQYVNVTDKQNFNANIYGSFSFKAFKKLDLNVSPGLSASYNSSYNYVTTTASEPELNHSERTNYSFSLGVYRYAKTGFNFNVNLRPGFSKMNSSVQSQLNNNAFTISNFGTFSYIFPQDFKLSIDVNQNYQGATGVYAKPIHNMYVNSYVSKKFFKDKSLETQVSVNDLFNERNGINRSQNGSSFFETQNNVINRFFMFRVIYNFTTMKGGSKNGQ</sequence>
<dbReference type="Proteomes" id="UP000006258">
    <property type="component" value="Unassembled WGS sequence"/>
</dbReference>